<evidence type="ECO:0000313" key="3">
    <source>
        <dbReference type="Proteomes" id="UP000663844"/>
    </source>
</evidence>
<protein>
    <recommendedName>
        <fullName evidence="1">EB domain-containing protein</fullName>
    </recommendedName>
</protein>
<organism evidence="2 3">
    <name type="scientific">Adineta steineri</name>
    <dbReference type="NCBI Taxonomy" id="433720"/>
    <lineage>
        <taxon>Eukaryota</taxon>
        <taxon>Metazoa</taxon>
        <taxon>Spiralia</taxon>
        <taxon>Gnathifera</taxon>
        <taxon>Rotifera</taxon>
        <taxon>Eurotatoria</taxon>
        <taxon>Bdelloidea</taxon>
        <taxon>Adinetida</taxon>
        <taxon>Adinetidae</taxon>
        <taxon>Adineta</taxon>
    </lineage>
</organism>
<proteinExistence type="predicted"/>
<feature type="non-terminal residue" evidence="2">
    <location>
        <position position="1"/>
    </location>
</feature>
<gene>
    <name evidence="2" type="ORF">OXD698_LOCUS43870</name>
</gene>
<dbReference type="Proteomes" id="UP000663844">
    <property type="component" value="Unassembled WGS sequence"/>
</dbReference>
<reference evidence="2" key="1">
    <citation type="submission" date="2021-02" db="EMBL/GenBank/DDBJ databases">
        <authorList>
            <person name="Nowell W R."/>
        </authorList>
    </citation>
    <scope>NUCLEOTIDE SEQUENCE</scope>
</reference>
<dbReference type="Pfam" id="PF01683">
    <property type="entry name" value="EB"/>
    <property type="match status" value="1"/>
</dbReference>
<dbReference type="EMBL" id="CAJOAZ010012881">
    <property type="protein sequence ID" value="CAF4259064.1"/>
    <property type="molecule type" value="Genomic_DNA"/>
</dbReference>
<comment type="caution">
    <text evidence="2">The sequence shown here is derived from an EMBL/GenBank/DDBJ whole genome shotgun (WGS) entry which is preliminary data.</text>
</comment>
<dbReference type="AlphaFoldDB" id="A0A820FDH9"/>
<evidence type="ECO:0000313" key="2">
    <source>
        <dbReference type="EMBL" id="CAF4259064.1"/>
    </source>
</evidence>
<dbReference type="InterPro" id="IPR006149">
    <property type="entry name" value="EB_dom"/>
</dbReference>
<name>A0A820FDH9_9BILA</name>
<feature type="domain" description="EB" evidence="1">
    <location>
        <begin position="2"/>
        <end position="38"/>
    </location>
</feature>
<sequence length="44" mass="4428">SRATLGGSCTTSLNYTCLTSLYCNAGSCACPSGTTWISANSTCV</sequence>
<accession>A0A820FDH9</accession>
<evidence type="ECO:0000259" key="1">
    <source>
        <dbReference type="Pfam" id="PF01683"/>
    </source>
</evidence>